<dbReference type="EMBL" id="JBBJCI010000440">
    <property type="protein sequence ID" value="KAK7230271.1"/>
    <property type="molecule type" value="Genomic_DNA"/>
</dbReference>
<dbReference type="Proteomes" id="UP001363151">
    <property type="component" value="Unassembled WGS sequence"/>
</dbReference>
<evidence type="ECO:0000313" key="3">
    <source>
        <dbReference type="Proteomes" id="UP001363151"/>
    </source>
</evidence>
<comment type="caution">
    <text evidence="2">The sequence shown here is derived from an EMBL/GenBank/DDBJ whole genome shotgun (WGS) entry which is preliminary data.</text>
</comment>
<reference evidence="2 3" key="1">
    <citation type="submission" date="2024-03" db="EMBL/GenBank/DDBJ databases">
        <title>Aureococcus anophagefferens CCMP1851 and Kratosvirus quantuckense: Draft genome of a second virus-susceptible host strain in the model system.</title>
        <authorList>
            <person name="Chase E."/>
            <person name="Truchon A.R."/>
            <person name="Schepens W."/>
            <person name="Wilhelm S.W."/>
        </authorList>
    </citation>
    <scope>NUCLEOTIDE SEQUENCE [LARGE SCALE GENOMIC DNA]</scope>
    <source>
        <strain evidence="2 3">CCMP1851</strain>
    </source>
</reference>
<name>A0ABR1FG95_AURAN</name>
<gene>
    <name evidence="2" type="ORF">SO694_00187035</name>
</gene>
<proteinExistence type="predicted"/>
<evidence type="ECO:0000256" key="1">
    <source>
        <dbReference type="SAM" id="MobiDB-lite"/>
    </source>
</evidence>
<feature type="region of interest" description="Disordered" evidence="1">
    <location>
        <begin position="74"/>
        <end position="112"/>
    </location>
</feature>
<accession>A0ABR1FG95</accession>
<feature type="compositionally biased region" description="Low complexity" evidence="1">
    <location>
        <begin position="75"/>
        <end position="112"/>
    </location>
</feature>
<sequence length="112" mass="11147">MDVSGLVDGGAEDEMEGFFAFLDNQVCGSVVSAGLGDLFKDDNLSLLVSVRPDAGPAGPLAMLQLDAFADPYPGPRGARAAHEAATAGAAAARRSSSRPTAGGASGRVAGRA</sequence>
<organism evidence="2 3">
    <name type="scientific">Aureococcus anophagefferens</name>
    <name type="common">Harmful bloom alga</name>
    <dbReference type="NCBI Taxonomy" id="44056"/>
    <lineage>
        <taxon>Eukaryota</taxon>
        <taxon>Sar</taxon>
        <taxon>Stramenopiles</taxon>
        <taxon>Ochrophyta</taxon>
        <taxon>Pelagophyceae</taxon>
        <taxon>Pelagomonadales</taxon>
        <taxon>Pelagomonadaceae</taxon>
        <taxon>Aureococcus</taxon>
    </lineage>
</organism>
<keyword evidence="3" id="KW-1185">Reference proteome</keyword>
<protein>
    <submittedName>
        <fullName evidence="2">Uncharacterized protein</fullName>
    </submittedName>
</protein>
<evidence type="ECO:0000313" key="2">
    <source>
        <dbReference type="EMBL" id="KAK7230271.1"/>
    </source>
</evidence>